<proteinExistence type="predicted"/>
<dbReference type="GO" id="GO:0005096">
    <property type="term" value="F:GTPase activator activity"/>
    <property type="evidence" value="ECO:0007669"/>
    <property type="project" value="InterPro"/>
</dbReference>
<dbReference type="GO" id="GO:0034198">
    <property type="term" value="P:cellular response to amino acid starvation"/>
    <property type="evidence" value="ECO:0007669"/>
    <property type="project" value="TreeGrafter"/>
</dbReference>
<reference evidence="2" key="1">
    <citation type="submission" date="2020-11" db="EMBL/GenBank/DDBJ databases">
        <authorList>
            <person name="Tran Van P."/>
        </authorList>
    </citation>
    <scope>NUCLEOTIDE SEQUENCE</scope>
</reference>
<dbReference type="EMBL" id="OC966083">
    <property type="protein sequence ID" value="CAD7666011.1"/>
    <property type="molecule type" value="Genomic_DNA"/>
</dbReference>
<keyword evidence="3" id="KW-1185">Reference proteome</keyword>
<evidence type="ECO:0000313" key="3">
    <source>
        <dbReference type="Proteomes" id="UP000728032"/>
    </source>
</evidence>
<dbReference type="GO" id="GO:1990130">
    <property type="term" value="C:GATOR1 complex"/>
    <property type="evidence" value="ECO:0007669"/>
    <property type="project" value="TreeGrafter"/>
</dbReference>
<dbReference type="PANTHER" id="PTHR13179">
    <property type="entry name" value="DEP DOMAIN CONTAINING PROTEIN 5"/>
    <property type="match status" value="1"/>
</dbReference>
<feature type="non-terminal residue" evidence="2">
    <location>
        <position position="115"/>
    </location>
</feature>
<dbReference type="EMBL" id="CAJPVJ010051258">
    <property type="protein sequence ID" value="CAG2183142.1"/>
    <property type="molecule type" value="Genomic_DNA"/>
</dbReference>
<dbReference type="OrthoDB" id="39497at2759"/>
<evidence type="ECO:0000313" key="2">
    <source>
        <dbReference type="EMBL" id="CAD7666011.1"/>
    </source>
</evidence>
<dbReference type="Pfam" id="PF19418">
    <property type="entry name" value="DEPDC5_CTD"/>
    <property type="match status" value="1"/>
</dbReference>
<dbReference type="GO" id="GO:1904262">
    <property type="term" value="P:negative regulation of TORC1 signaling"/>
    <property type="evidence" value="ECO:0007669"/>
    <property type="project" value="TreeGrafter"/>
</dbReference>
<evidence type="ECO:0000259" key="1">
    <source>
        <dbReference type="Pfam" id="PF19418"/>
    </source>
</evidence>
<name>A0A7R9MVI5_9ACAR</name>
<feature type="domain" description="DEPDC5 C-terminal" evidence="1">
    <location>
        <begin position="7"/>
        <end position="110"/>
    </location>
</feature>
<dbReference type="GO" id="GO:0005765">
    <property type="term" value="C:lysosomal membrane"/>
    <property type="evidence" value="ECO:0007669"/>
    <property type="project" value="TreeGrafter"/>
</dbReference>
<dbReference type="InterPro" id="IPR027244">
    <property type="entry name" value="IML1"/>
</dbReference>
<gene>
    <name evidence="2" type="ORF">ONB1V03_LOCUS22563</name>
</gene>
<dbReference type="GO" id="GO:0010508">
    <property type="term" value="P:positive regulation of autophagy"/>
    <property type="evidence" value="ECO:0007669"/>
    <property type="project" value="TreeGrafter"/>
</dbReference>
<dbReference type="InterPro" id="IPR045838">
    <property type="entry name" value="DEPDC5_CTD"/>
</dbReference>
<accession>A0A7R9MVI5</accession>
<sequence>VQDFTFKNTSLDLDDGSKNGRVEWVNIKYHSVYDPEQAFEMIIEWMVATGNSISEIVMGWSRKTTSTGLHLVPIPTDPFALPFSSKSDPLRGPIYITLSIDSLPKIATKLLEGNV</sequence>
<dbReference type="PANTHER" id="PTHR13179:SF8">
    <property type="entry name" value="GATOR COMPLEX PROTEIN DEPDC5"/>
    <property type="match status" value="1"/>
</dbReference>
<feature type="non-terminal residue" evidence="2">
    <location>
        <position position="1"/>
    </location>
</feature>
<protein>
    <recommendedName>
        <fullName evidence="1">DEPDC5 C-terminal domain-containing protein</fullName>
    </recommendedName>
</protein>
<dbReference type="AlphaFoldDB" id="A0A7R9MVI5"/>
<dbReference type="Proteomes" id="UP000728032">
    <property type="component" value="Unassembled WGS sequence"/>
</dbReference>
<organism evidence="2">
    <name type="scientific">Oppiella nova</name>
    <dbReference type="NCBI Taxonomy" id="334625"/>
    <lineage>
        <taxon>Eukaryota</taxon>
        <taxon>Metazoa</taxon>
        <taxon>Ecdysozoa</taxon>
        <taxon>Arthropoda</taxon>
        <taxon>Chelicerata</taxon>
        <taxon>Arachnida</taxon>
        <taxon>Acari</taxon>
        <taxon>Acariformes</taxon>
        <taxon>Sarcoptiformes</taxon>
        <taxon>Oribatida</taxon>
        <taxon>Brachypylina</taxon>
        <taxon>Oppioidea</taxon>
        <taxon>Oppiidae</taxon>
        <taxon>Oppiella</taxon>
    </lineage>
</organism>